<proteinExistence type="predicted"/>
<feature type="domain" description="MBG" evidence="2">
    <location>
        <begin position="2177"/>
        <end position="2241"/>
    </location>
</feature>
<feature type="domain" description="MBG" evidence="3">
    <location>
        <begin position="910"/>
        <end position="986"/>
    </location>
</feature>
<organism evidence="4 5">
    <name type="scientific">Roseisolibacter agri</name>
    <dbReference type="NCBI Taxonomy" id="2014610"/>
    <lineage>
        <taxon>Bacteria</taxon>
        <taxon>Pseudomonadati</taxon>
        <taxon>Gemmatimonadota</taxon>
        <taxon>Gemmatimonadia</taxon>
        <taxon>Gemmatimonadales</taxon>
        <taxon>Gemmatimonadaceae</taxon>
        <taxon>Roseisolibacter</taxon>
    </lineage>
</organism>
<dbReference type="InterPro" id="IPR043772">
    <property type="entry name" value="MBG_3"/>
</dbReference>
<dbReference type="Proteomes" id="UP001161325">
    <property type="component" value="Unassembled WGS sequence"/>
</dbReference>
<dbReference type="Pfam" id="PF18887">
    <property type="entry name" value="MBG_3"/>
    <property type="match status" value="6"/>
</dbReference>
<feature type="domain" description="MBG" evidence="3">
    <location>
        <begin position="1862"/>
        <end position="1903"/>
    </location>
</feature>
<comment type="caution">
    <text evidence="4">The sequence shown here is derived from an EMBL/GenBank/DDBJ whole genome shotgun (WGS) entry which is preliminary data.</text>
</comment>
<evidence type="ECO:0000259" key="2">
    <source>
        <dbReference type="Pfam" id="PF18676"/>
    </source>
</evidence>
<dbReference type="Pfam" id="PF18676">
    <property type="entry name" value="MBG_2"/>
    <property type="match status" value="1"/>
</dbReference>
<protein>
    <submittedName>
        <fullName evidence="4">Uncharacterized protein</fullName>
    </submittedName>
</protein>
<sequence length="2552" mass="254759">MSKLLRLPALLLVALLALAFDASAAAAQKALVYCPTDEVETCGNVVAALSSTGAYPEGVDKAYDGSNGTVDLRTADLFAYTLFVVPSLSDDEEGTPLALLRDATVAGRLKLALLGRRAFYSGTPDLGATNRLAKNALIVNLARWAGANFDAVRGPGLVVLQDNSDVEATRYDWVRGLTGLTVTADIALKTYASVRTMTATGMAIMSNGGTQLAYDNMASFGFYFPSGAPGLSLDAVGQTGTSAGGQVVLVTAEGANTGGATVQTDRNDYVPGSMVTITGAGFAPGETIKITLHEDPLVHEDRTLSATADQAGAFVDTTFSPEAHHLGVRFVLTATGQTSARRAQTTFTDGNVQLFVAPTGLDYGYRLLWYDNTTCTGSPAGQYTQEFLLSQNSSWSFEGAAIQFVANATSTNGRPFDKWTAESKDTDITFNQANRSICVPTNTNNTKKVTANFGTAVATSVAVDAATGTYGGTTTLKATLTSGSPATGVNGKTITFRLNGNSVGSATTNVSGVATLTGVSLTGINAGSYAAGTNTGVAASFVGDASYTASSGGATLTVGKADQTITFGALAGKSFGDAAFTVSATASSGLAVSFSVGSTDKCTISGSTVTITGAGSCTVTASQAGNTNYNAAASVPQSFSIAKKAATISLSALNATYDGTAKAAVATTDPAGLAGVAITYDGVTTVPTAAGSYAVVASLTNDNYQATNATGTLVIGKAAPLFSGLTAPAITFGTATATVTGTLKTTGGLVPSGSVTALVTTTGGGAAVSGTGTINASTGAFSITVTNANLLAGSTTGHEVTVSFAENTNFAAASDNSLTLVVNQATQSITFTAPTTAKYGDADAALGATASSGLTVSYASSTTGVCTIVDGKLHVVKAGSCTVTASQAGNTNFLPAPSVERTFSIAKVQATITLTVPTGAAATYTGSPIAATAAVDPAGITGLSVTYAGSTTAPTNAGTYAVVASLVNDNYEAETKSGSLTIGKASQVISWATPAAITYGTTLAGVLNATLTTGDGALSYDKATTDVLPVGAHTLTVTAAETPNYIATSKSVSLTVNKAQGSVSITSTNPGTLAYNATYAVTTSKVGDGGVTLSVGATDACEISNGTVTMKAGVGSCTVTATLAEGGNYLGASTTQTFAAAKATASITLTNLSHTYNGAAKAATATTSPAGLTAVTVRYFQNATEVAAADVKNAGSYVVKATLSNTNYDAPEATETLVIGRAAVTATAGSGTGTYTGSAQTPSACAVTGTYTTGISCANDPATVGPNVGTYTIVPSITGPAASNFDATPVNGSYAITQATSQVVITWENSTYNGSANGATATVKDAGGAAIGGATATLTYYSGSTAAGTALSGAPTAAGTYTVRATFAGNTNYLTSSETKTITIARASQTITFAQPTSPAVFNSSFTVNPTATSPLPVAVSVSGVCEKQQDGSIKMTSGTGNCIITAAQAGNENYEAATAAAGSSLTRTVAAAKAAQTITFPVLADTKYNEAAPALGATATSGLTVTYGASGNCTVSGSTISITGAGSCTVTASQAGDDNYDAATAYAGSALSRTFAIAKATASITLTNLSHTYDGSAKAATATTAPLGLSGVSLVYKQNANVVQAADVKSAGSYTVEATLDNANYQLAALSNPTIATLVINQATQAALTLTGVPATATYNTSFNVTPGGGSGTSQVVVTTEGVCTIAGNTVTMNSGTGTCTVKVNRAGDNNYFPATQVTASATAAKATQTIAGFNLTSFTKKFGDAPFSVAGGVTGGGSGNDVLYSSATPSKCTVTAAGLLTIVEAGSCTVKANQAGNANYEAASEASSDLNIGKATPTVSVSWTGGTFGATSAATGSVSGVGGVNLGTPTFSYEGVSPTVYAASATAPTNAGSYKVTASFAATVNYEAATNTATTTIAKASTTTIVEVPTPPVVYDGTNKVASATVTGAAGLNQGLTVTYQKKDANGAWQVSGTPRDAGDYRASASYAETANYGASQDAKEFSIAKAPQTITFVQPTTPADYNSTFTVSPTTTASNLVVAIAVSGVCETQTGNSVKMTSGTGNCVITASQIGNGNYLAAAPVERTVAARKIAQAALSVTGPTAGTFGEALSMSATGGSSIHTASFTATGTACSIASTGPNAGKLEITSGTGTCALTATKAADDNYSLITSPSQVVTIAKAALNVEPNPKTPDPRQYSDPNPTFAPKYTGFVNGQTDAVLDTKPTCSTTAAAISPEASYPITCSGGADNDYAFSYTAGSLGVTKEDMVLDYTGQTFVSTNRSGGTASAQLSVSVSESQDGNLGSVPWASIPLTVRFSVYTTDPSSAVKCDAPVSASGSGAGTASCSVSGLKEDQYIVQAELLSNAFYRAAVPNAALTAVDPGTGFTTGGGSINDPNTGARSNFGFTARFLKNGGVQGNSLFIYRKSADLGGGRATGTVNGATVSAPSGTRDYNFIIKSNQMSALTQRCSTTTGTEPCWATFTGGSNVKAVDRLTGIEYTLSAGYIGNQQQFQIDLVDNGEPGSTDRFAIKVWTASQTFMQVGTARTDMNGTPPNGTQVQLLGGNVQVRLKP</sequence>
<name>A0AA37V1F0_9BACT</name>
<accession>A0AA37V1F0</accession>
<feature type="domain" description="MBG" evidence="3">
    <location>
        <begin position="1145"/>
        <end position="1222"/>
    </location>
</feature>
<keyword evidence="5" id="KW-1185">Reference proteome</keyword>
<keyword evidence="1" id="KW-0732">Signal</keyword>
<reference evidence="4" key="1">
    <citation type="submission" date="2022-08" db="EMBL/GenBank/DDBJ databases">
        <title>Draft genome sequencing of Roseisolibacter agri AW1220.</title>
        <authorList>
            <person name="Tobiishi Y."/>
            <person name="Tonouchi A."/>
        </authorList>
    </citation>
    <scope>NUCLEOTIDE SEQUENCE</scope>
    <source>
        <strain evidence="4">AW1220</strain>
    </source>
</reference>
<evidence type="ECO:0000256" key="1">
    <source>
        <dbReference type="SAM" id="SignalP"/>
    </source>
</evidence>
<feature type="domain" description="MBG" evidence="3">
    <location>
        <begin position="1563"/>
        <end position="1644"/>
    </location>
</feature>
<dbReference type="InterPro" id="IPR041286">
    <property type="entry name" value="MBG_2"/>
</dbReference>
<feature type="domain" description="MBG" evidence="3">
    <location>
        <begin position="1309"/>
        <end position="1388"/>
    </location>
</feature>
<evidence type="ECO:0000259" key="3">
    <source>
        <dbReference type="Pfam" id="PF18887"/>
    </source>
</evidence>
<evidence type="ECO:0000313" key="5">
    <source>
        <dbReference type="Proteomes" id="UP001161325"/>
    </source>
</evidence>
<feature type="domain" description="MBG" evidence="3">
    <location>
        <begin position="646"/>
        <end position="718"/>
    </location>
</feature>
<gene>
    <name evidence="4" type="ORF">rosag_01950</name>
</gene>
<dbReference type="RefSeq" id="WP_284348125.1">
    <property type="nucleotide sequence ID" value="NZ_BRXS01000001.1"/>
</dbReference>
<feature type="signal peptide" evidence="1">
    <location>
        <begin position="1"/>
        <end position="19"/>
    </location>
</feature>
<evidence type="ECO:0000313" key="4">
    <source>
        <dbReference type="EMBL" id="GLC23682.1"/>
    </source>
</evidence>
<feature type="chain" id="PRO_5041279427" evidence="1">
    <location>
        <begin position="20"/>
        <end position="2552"/>
    </location>
</feature>
<dbReference type="Gene3D" id="3.30.160.710">
    <property type="match status" value="1"/>
</dbReference>
<dbReference type="EMBL" id="BRXS01000001">
    <property type="protein sequence ID" value="GLC23682.1"/>
    <property type="molecule type" value="Genomic_DNA"/>
</dbReference>